<dbReference type="PANTHER" id="PTHR35866">
    <property type="entry name" value="PUTATIVE-RELATED"/>
    <property type="match status" value="1"/>
</dbReference>
<dbReference type="PANTHER" id="PTHR35866:SF1">
    <property type="entry name" value="YKGJ FAMILY CYSTEINE CLUSTER PROTEIN"/>
    <property type="match status" value="1"/>
</dbReference>
<dbReference type="Pfam" id="PF03692">
    <property type="entry name" value="CxxCxxCC"/>
    <property type="match status" value="1"/>
</dbReference>
<accession>A0A4R3J4W8</accession>
<organism evidence="1 2">
    <name type="scientific">Varunaivibrio sulfuroxidans</name>
    <dbReference type="NCBI Taxonomy" id="1773489"/>
    <lineage>
        <taxon>Bacteria</taxon>
        <taxon>Pseudomonadati</taxon>
        <taxon>Pseudomonadota</taxon>
        <taxon>Alphaproteobacteria</taxon>
        <taxon>Rhodospirillales</taxon>
        <taxon>Magnetovibrionaceae</taxon>
        <taxon>Varunaivibrio</taxon>
    </lineage>
</organism>
<comment type="caution">
    <text evidence="1">The sequence shown here is derived from an EMBL/GenBank/DDBJ whole genome shotgun (WGS) entry which is preliminary data.</text>
</comment>
<evidence type="ECO:0000313" key="2">
    <source>
        <dbReference type="Proteomes" id="UP000295304"/>
    </source>
</evidence>
<dbReference type="AlphaFoldDB" id="A0A4R3J4W8"/>
<dbReference type="InterPro" id="IPR005358">
    <property type="entry name" value="Puta_zinc/iron-chelating_dom"/>
</dbReference>
<dbReference type="RefSeq" id="WP_132940005.1">
    <property type="nucleotide sequence ID" value="NZ_CP119676.1"/>
</dbReference>
<protein>
    <submittedName>
        <fullName evidence="1">Uncharacterized protein</fullName>
    </submittedName>
</protein>
<dbReference type="OrthoDB" id="259086at2"/>
<dbReference type="EMBL" id="SLZW01000011">
    <property type="protein sequence ID" value="TCS60302.1"/>
    <property type="molecule type" value="Genomic_DNA"/>
</dbReference>
<dbReference type="Proteomes" id="UP000295304">
    <property type="component" value="Unassembled WGS sequence"/>
</dbReference>
<sequence length="305" mass="34763">MSRLDNSDNPDLARLDKETEVEIIDAVRVPDSANPVMPVRLRQDDEFTFRCHQGVSCWNDCCHGADITLTPNDILRLCAHLDIRPMEFLKTYTVPGMWDRADLPVAKLKMSDADGKGACQFLTEEGCSVYEHRPATCRYYPLGLASVKPKGADEKEDFFFLVREQHCCGHNEDKTQTVAAYRKEQGIEEYDDVNRGWMDILMKMASWKNLGGPGGKDIAPQTKQMFFLVSTNVDGFRSFVFDTKFLETYEIDPEAVEILKTDDKVLLRLGFDWMKNVMFNEPTITLKEPILHEAMAKARENLGAM</sequence>
<proteinExistence type="predicted"/>
<name>A0A4R3J4W8_9PROT</name>
<evidence type="ECO:0000313" key="1">
    <source>
        <dbReference type="EMBL" id="TCS60302.1"/>
    </source>
</evidence>
<keyword evidence="2" id="KW-1185">Reference proteome</keyword>
<reference evidence="1 2" key="1">
    <citation type="submission" date="2019-03" db="EMBL/GenBank/DDBJ databases">
        <title>Genomic Encyclopedia of Type Strains, Phase IV (KMG-IV): sequencing the most valuable type-strain genomes for metagenomic binning, comparative biology and taxonomic classification.</title>
        <authorList>
            <person name="Goeker M."/>
        </authorList>
    </citation>
    <scope>NUCLEOTIDE SEQUENCE [LARGE SCALE GENOMIC DNA]</scope>
    <source>
        <strain evidence="1 2">DSM 101688</strain>
    </source>
</reference>
<gene>
    <name evidence="1" type="ORF">EDD55_1113</name>
</gene>